<evidence type="ECO:0000313" key="2">
    <source>
        <dbReference type="EMBL" id="SDM70481.1"/>
    </source>
</evidence>
<dbReference type="SMART" id="SM00530">
    <property type="entry name" value="HTH_XRE"/>
    <property type="match status" value="1"/>
</dbReference>
<dbReference type="SUPFAM" id="SSF47413">
    <property type="entry name" value="lambda repressor-like DNA-binding domains"/>
    <property type="match status" value="1"/>
</dbReference>
<protein>
    <submittedName>
        <fullName evidence="2">Helix-turn-helix domain-containing protein</fullName>
    </submittedName>
</protein>
<dbReference type="InterPro" id="IPR001387">
    <property type="entry name" value="Cro/C1-type_HTH"/>
</dbReference>
<dbReference type="CDD" id="cd00093">
    <property type="entry name" value="HTH_XRE"/>
    <property type="match status" value="1"/>
</dbReference>
<dbReference type="PROSITE" id="PS50943">
    <property type="entry name" value="HTH_CROC1"/>
    <property type="match status" value="1"/>
</dbReference>
<keyword evidence="3" id="KW-1185">Reference proteome</keyword>
<dbReference type="Pfam" id="PF01381">
    <property type="entry name" value="HTH_3"/>
    <property type="match status" value="1"/>
</dbReference>
<sequence length="155" mass="18131">MKETMGDRIFHIIKMRGLKKVEFARILNIDQSYVTQLIKGRNMPSNRLIEDICQKFNINTSWLCDGIGYMYRTQHCEAEILSWAAKLAYDTRDTFPRKLALALSRLDEKEWTVLEHLAYNIFPELTNHTYTHCQISINNSADQDNINAKKCKESL</sequence>
<proteinExistence type="predicted"/>
<dbReference type="STRING" id="349095.SAMN05660299_01383"/>
<dbReference type="GO" id="GO:0003677">
    <property type="term" value="F:DNA binding"/>
    <property type="evidence" value="ECO:0007669"/>
    <property type="project" value="InterPro"/>
</dbReference>
<dbReference type="OrthoDB" id="2735991at2"/>
<dbReference type="Gene3D" id="1.10.260.40">
    <property type="entry name" value="lambda repressor-like DNA-binding domains"/>
    <property type="match status" value="1"/>
</dbReference>
<dbReference type="InterPro" id="IPR010982">
    <property type="entry name" value="Lambda_DNA-bd_dom_sf"/>
</dbReference>
<name>A0A1G9VEH8_9FIRM</name>
<dbReference type="Proteomes" id="UP000199309">
    <property type="component" value="Unassembled WGS sequence"/>
</dbReference>
<gene>
    <name evidence="2" type="ORF">SAMN05660299_01383</name>
</gene>
<reference evidence="2 3" key="1">
    <citation type="submission" date="2016-10" db="EMBL/GenBank/DDBJ databases">
        <authorList>
            <person name="de Groot N.N."/>
        </authorList>
    </citation>
    <scope>NUCLEOTIDE SEQUENCE [LARGE SCALE GENOMIC DNA]</scope>
    <source>
        <strain evidence="2 3">DSM 16981</strain>
    </source>
</reference>
<evidence type="ECO:0000313" key="3">
    <source>
        <dbReference type="Proteomes" id="UP000199309"/>
    </source>
</evidence>
<dbReference type="EMBL" id="FNHQ01000012">
    <property type="protein sequence ID" value="SDM70481.1"/>
    <property type="molecule type" value="Genomic_DNA"/>
</dbReference>
<evidence type="ECO:0000259" key="1">
    <source>
        <dbReference type="PROSITE" id="PS50943"/>
    </source>
</evidence>
<feature type="domain" description="HTH cro/C1-type" evidence="1">
    <location>
        <begin position="14"/>
        <end position="63"/>
    </location>
</feature>
<dbReference type="AlphaFoldDB" id="A0A1G9VEH8"/>
<accession>A0A1G9VEH8</accession>
<organism evidence="2 3">
    <name type="scientific">Megasphaera paucivorans</name>
    <dbReference type="NCBI Taxonomy" id="349095"/>
    <lineage>
        <taxon>Bacteria</taxon>
        <taxon>Bacillati</taxon>
        <taxon>Bacillota</taxon>
        <taxon>Negativicutes</taxon>
        <taxon>Veillonellales</taxon>
        <taxon>Veillonellaceae</taxon>
        <taxon>Megasphaera</taxon>
    </lineage>
</organism>
<dbReference type="RefSeq" id="WP_091649781.1">
    <property type="nucleotide sequence ID" value="NZ_FNHQ01000012.1"/>
</dbReference>